<sequence length="62" mass="6628">MAPPMRFLNNTANMAHRDAGGGAIHSIKSGHRLLQECVPIFRLGDGSSLLGCIRQNLSPSIV</sequence>
<protein>
    <submittedName>
        <fullName evidence="1">Uncharacterized protein</fullName>
    </submittedName>
</protein>
<evidence type="ECO:0000313" key="2">
    <source>
        <dbReference type="Proteomes" id="UP000031368"/>
    </source>
</evidence>
<dbReference type="KEGG" id="rga:RGR602_PC02207"/>
<dbReference type="HOGENOM" id="CLU_2901092_0_0_5"/>
<accession>A0A0B4XGM0</accession>
<reference evidence="1 2" key="1">
    <citation type="submission" date="2013-11" db="EMBL/GenBank/DDBJ databases">
        <title>Complete genome sequence of Rhizobium gallicum bv. gallicum R602.</title>
        <authorList>
            <person name="Bustos P."/>
            <person name="Santamaria R.I."/>
            <person name="Lozano L."/>
            <person name="Acosta J.L."/>
            <person name="Ormeno-Orrillo E."/>
            <person name="Rogel M.A."/>
            <person name="Romero D."/>
            <person name="Cevallos M.A."/>
            <person name="Martinez-Romero E."/>
            <person name="Gonzalez V."/>
        </authorList>
    </citation>
    <scope>NUCLEOTIDE SEQUENCE [LARGE SCALE GENOMIC DNA]</scope>
    <source>
        <strain evidence="1 2">R602</strain>
        <plasmid evidence="1 2">pRgalR602c</plasmid>
    </source>
</reference>
<organism evidence="1 2">
    <name type="scientific">Rhizobium gallicum bv. gallicum R602sp</name>
    <dbReference type="NCBI Taxonomy" id="1041138"/>
    <lineage>
        <taxon>Bacteria</taxon>
        <taxon>Pseudomonadati</taxon>
        <taxon>Pseudomonadota</taxon>
        <taxon>Alphaproteobacteria</taxon>
        <taxon>Hyphomicrobiales</taxon>
        <taxon>Rhizobiaceae</taxon>
        <taxon>Rhizobium/Agrobacterium group</taxon>
        <taxon>Rhizobium</taxon>
    </lineage>
</organism>
<geneLocation type="plasmid" evidence="1 2">
    <name>pRgalR602c</name>
</geneLocation>
<dbReference type="EMBL" id="CP006880">
    <property type="protein sequence ID" value="AJD46226.1"/>
    <property type="molecule type" value="Genomic_DNA"/>
</dbReference>
<dbReference type="AlphaFoldDB" id="A0A0B4XGM0"/>
<keyword evidence="2" id="KW-1185">Reference proteome</keyword>
<dbReference type="Proteomes" id="UP000031368">
    <property type="component" value="Plasmid pRgalR602c"/>
</dbReference>
<proteinExistence type="predicted"/>
<keyword evidence="1" id="KW-0614">Plasmid</keyword>
<gene>
    <name evidence="1" type="ORF">RGR602_PC02207</name>
</gene>
<name>A0A0B4XGM0_9HYPH</name>
<evidence type="ECO:0000313" key="1">
    <source>
        <dbReference type="EMBL" id="AJD46226.1"/>
    </source>
</evidence>